<sequence length="207" mass="24170">MKQPSLKRRRLTQEDETKASYEVAKVESEQEDAVEEVEQSDTTQSKHLSRQQRKRRKNADRATKRSELVKKIENANKKENNNTTSYPISDEFNLDDMHNLIKQQQSEIEKKQQQEKNSNKKLTSKKKQKQLAAELLQFENVIKHPAFVSDPIKTVQTHLANKMALIKGTERPVVTNNTVKEKRRPKLIRRDVSGLKNEKITGNKRKR</sequence>
<feature type="region of interest" description="Disordered" evidence="4">
    <location>
        <begin position="1"/>
        <end position="91"/>
    </location>
</feature>
<dbReference type="GO" id="GO:0030686">
    <property type="term" value="C:90S preribosome"/>
    <property type="evidence" value="ECO:0007669"/>
    <property type="project" value="InterPro"/>
</dbReference>
<comment type="caution">
    <text evidence="5">The sequence shown here is derived from an EMBL/GenBank/DDBJ whole genome shotgun (WGS) entry which is preliminary data.</text>
</comment>
<feature type="compositionally biased region" description="Acidic residues" evidence="4">
    <location>
        <begin position="29"/>
        <end position="39"/>
    </location>
</feature>
<proteinExistence type="inferred from homology"/>
<keyword evidence="3" id="KW-0539">Nucleus</keyword>
<feature type="compositionally biased region" description="Basic and acidic residues" evidence="4">
    <location>
        <begin position="107"/>
        <end position="118"/>
    </location>
</feature>
<comment type="similarity">
    <text evidence="2">Belongs to the SLX9 family.</text>
</comment>
<evidence type="ECO:0000256" key="4">
    <source>
        <dbReference type="SAM" id="MobiDB-lite"/>
    </source>
</evidence>
<evidence type="ECO:0000313" key="5">
    <source>
        <dbReference type="EMBL" id="KAL0483307.1"/>
    </source>
</evidence>
<evidence type="ECO:0000256" key="3">
    <source>
        <dbReference type="ARBA" id="ARBA00023242"/>
    </source>
</evidence>
<evidence type="ECO:0000313" key="6">
    <source>
        <dbReference type="Proteomes" id="UP001431209"/>
    </source>
</evidence>
<evidence type="ECO:0008006" key="7">
    <source>
        <dbReference type="Google" id="ProtNLM"/>
    </source>
</evidence>
<gene>
    <name evidence="5" type="ORF">AKO1_014604</name>
</gene>
<organism evidence="5 6">
    <name type="scientific">Acrasis kona</name>
    <dbReference type="NCBI Taxonomy" id="1008807"/>
    <lineage>
        <taxon>Eukaryota</taxon>
        <taxon>Discoba</taxon>
        <taxon>Heterolobosea</taxon>
        <taxon>Tetramitia</taxon>
        <taxon>Eutetramitia</taxon>
        <taxon>Acrasidae</taxon>
        <taxon>Acrasis</taxon>
    </lineage>
</organism>
<dbReference type="EMBL" id="JAOPGA020000947">
    <property type="protein sequence ID" value="KAL0483307.1"/>
    <property type="molecule type" value="Genomic_DNA"/>
</dbReference>
<protein>
    <recommendedName>
        <fullName evidence="7">Ribosome biogenesis protein NOP53</fullName>
    </recommendedName>
</protein>
<feature type="compositionally biased region" description="Basic and acidic residues" evidence="4">
    <location>
        <begin position="59"/>
        <end position="80"/>
    </location>
</feature>
<dbReference type="AlphaFoldDB" id="A0AAW2Z3T3"/>
<dbReference type="Proteomes" id="UP001431209">
    <property type="component" value="Unassembled WGS sequence"/>
</dbReference>
<feature type="compositionally biased region" description="Basic residues" evidence="4">
    <location>
        <begin position="47"/>
        <end position="58"/>
    </location>
</feature>
<dbReference type="Pfam" id="PF15341">
    <property type="entry name" value="SLX9"/>
    <property type="match status" value="1"/>
</dbReference>
<name>A0AAW2Z3T3_9EUKA</name>
<evidence type="ECO:0000256" key="1">
    <source>
        <dbReference type="ARBA" id="ARBA00004604"/>
    </source>
</evidence>
<dbReference type="GO" id="GO:0000462">
    <property type="term" value="P:maturation of SSU-rRNA from tricistronic rRNA transcript (SSU-rRNA, 5.8S rRNA, LSU-rRNA)"/>
    <property type="evidence" value="ECO:0007669"/>
    <property type="project" value="InterPro"/>
</dbReference>
<dbReference type="InterPro" id="IPR028160">
    <property type="entry name" value="Slx9-like"/>
</dbReference>
<dbReference type="GO" id="GO:0030688">
    <property type="term" value="C:preribosome, small subunit precursor"/>
    <property type="evidence" value="ECO:0007669"/>
    <property type="project" value="InterPro"/>
</dbReference>
<accession>A0AAW2Z3T3</accession>
<dbReference type="GO" id="GO:0005730">
    <property type="term" value="C:nucleolus"/>
    <property type="evidence" value="ECO:0007669"/>
    <property type="project" value="UniProtKB-SubCell"/>
</dbReference>
<feature type="region of interest" description="Disordered" evidence="4">
    <location>
        <begin position="105"/>
        <end position="126"/>
    </location>
</feature>
<reference evidence="5 6" key="1">
    <citation type="submission" date="2024-03" db="EMBL/GenBank/DDBJ databases">
        <title>The Acrasis kona genome and developmental transcriptomes reveal deep origins of eukaryotic multicellular pathways.</title>
        <authorList>
            <person name="Sheikh S."/>
            <person name="Fu C.-J."/>
            <person name="Brown M.W."/>
            <person name="Baldauf S.L."/>
        </authorList>
    </citation>
    <scope>NUCLEOTIDE SEQUENCE [LARGE SCALE GENOMIC DNA]</scope>
    <source>
        <strain evidence="5 6">ATCC MYA-3509</strain>
    </source>
</reference>
<feature type="compositionally biased region" description="Basic residues" evidence="4">
    <location>
        <begin position="1"/>
        <end position="10"/>
    </location>
</feature>
<comment type="subcellular location">
    <subcellularLocation>
        <location evidence="1">Nucleus</location>
        <location evidence="1">Nucleolus</location>
    </subcellularLocation>
</comment>
<evidence type="ECO:0000256" key="2">
    <source>
        <dbReference type="ARBA" id="ARBA00011022"/>
    </source>
</evidence>
<feature type="compositionally biased region" description="Basic and acidic residues" evidence="4">
    <location>
        <begin position="11"/>
        <end position="28"/>
    </location>
</feature>
<keyword evidence="6" id="KW-1185">Reference proteome</keyword>